<protein>
    <submittedName>
        <fullName evidence="1">Uncharacterized protein</fullName>
    </submittedName>
</protein>
<dbReference type="Proteomes" id="UP000011547">
    <property type="component" value="Chromosome"/>
</dbReference>
<dbReference type="PATRIC" id="fig|1208919.3.peg.621"/>
<reference evidence="1 2" key="1">
    <citation type="journal article" date="2013" name="Genome Biol. Evol.">
        <title>Genome evolution and phylogenomic analysis of candidatus kinetoplastibacterium, the betaproteobacterial endosymbionts of strigomonas and angomonas.</title>
        <authorList>
            <person name="Alves J.M."/>
            <person name="Serrano M.G."/>
            <person name="Maia da Silva F."/>
            <person name="Voegtly L.J."/>
            <person name="Matveyev A.V."/>
            <person name="Teixeira M.M."/>
            <person name="Camargo E.P."/>
            <person name="Buck G.A."/>
        </authorList>
    </citation>
    <scope>NUCLEOTIDE SEQUENCE [LARGE SCALE GENOMIC DNA]</scope>
    <source>
        <strain evidence="1 2">TCC079E</strain>
    </source>
</reference>
<dbReference type="EMBL" id="CP003803">
    <property type="protein sequence ID" value="AGF47178.1"/>
    <property type="molecule type" value="Genomic_DNA"/>
</dbReference>
<proteinExistence type="predicted"/>
<sequence length="47" mass="5735">MFYQEYNYCNIKYKIAYLCYISFKYDTILANMVSMNVLPTKYKKILS</sequence>
<name>M1L350_9PROT</name>
<dbReference type="HOGENOM" id="CLU_3165893_0_0_4"/>
<accession>M1L350</accession>
<dbReference type="KEGG" id="kde:CDSE_0059"/>
<dbReference type="AlphaFoldDB" id="M1L350"/>
<dbReference type="STRING" id="1208919.CDSE_0059"/>
<organism evidence="1 2">
    <name type="scientific">Candidatus Kinetoplastidibacterium desouzai TCC079E</name>
    <dbReference type="NCBI Taxonomy" id="1208919"/>
    <lineage>
        <taxon>Bacteria</taxon>
        <taxon>Pseudomonadati</taxon>
        <taxon>Pseudomonadota</taxon>
        <taxon>Betaproteobacteria</taxon>
        <taxon>Candidatus Kinetoplastidibacterium</taxon>
    </lineage>
</organism>
<gene>
    <name evidence="1" type="ORF">CDSE_0059</name>
</gene>
<evidence type="ECO:0000313" key="2">
    <source>
        <dbReference type="Proteomes" id="UP000011547"/>
    </source>
</evidence>
<evidence type="ECO:0000313" key="1">
    <source>
        <dbReference type="EMBL" id="AGF47178.1"/>
    </source>
</evidence>
<keyword evidence="2" id="KW-1185">Reference proteome</keyword>